<protein>
    <recommendedName>
        <fullName evidence="12">dTCF</fullName>
    </recommendedName>
</protein>
<evidence type="ECO:0000256" key="11">
    <source>
        <dbReference type="ARBA" id="ARBA00061799"/>
    </source>
</evidence>
<feature type="compositionally biased region" description="Low complexity" evidence="14">
    <location>
        <begin position="605"/>
        <end position="622"/>
    </location>
</feature>
<dbReference type="FunFam" id="1.10.30.10:FF:000001">
    <property type="entry name" value="transcription factor 7 isoform X2"/>
    <property type="match status" value="1"/>
</dbReference>
<evidence type="ECO:0000256" key="4">
    <source>
        <dbReference type="ARBA" id="ARBA00022716"/>
    </source>
</evidence>
<dbReference type="GO" id="GO:0007367">
    <property type="term" value="P:segment polarity determination"/>
    <property type="evidence" value="ECO:0007669"/>
    <property type="project" value="UniProtKB-KW"/>
</dbReference>
<feature type="region of interest" description="Disordered" evidence="14">
    <location>
        <begin position="560"/>
        <end position="585"/>
    </location>
</feature>
<feature type="compositionally biased region" description="Polar residues" evidence="14">
    <location>
        <begin position="623"/>
        <end position="652"/>
    </location>
</feature>
<dbReference type="GO" id="GO:0010628">
    <property type="term" value="P:positive regulation of gene expression"/>
    <property type="evidence" value="ECO:0007669"/>
    <property type="project" value="UniProtKB-ARBA"/>
</dbReference>
<dbReference type="GO" id="GO:0007476">
    <property type="term" value="P:imaginal disc-derived wing morphogenesis"/>
    <property type="evidence" value="ECO:0007669"/>
    <property type="project" value="UniProtKB-ARBA"/>
</dbReference>
<dbReference type="GO" id="GO:0072091">
    <property type="term" value="P:regulation of stem cell proliferation"/>
    <property type="evidence" value="ECO:0007669"/>
    <property type="project" value="UniProtKB-ARBA"/>
</dbReference>
<evidence type="ECO:0000256" key="5">
    <source>
        <dbReference type="ARBA" id="ARBA00023015"/>
    </source>
</evidence>
<keyword evidence="3" id="KW-0879">Wnt signaling pathway</keyword>
<evidence type="ECO:0000313" key="16">
    <source>
        <dbReference type="EMBL" id="SSX32157.1"/>
    </source>
</evidence>
<dbReference type="PANTHER" id="PTHR10373:SF38">
    <property type="entry name" value="PROTEIN PANGOLIN, ISOFORM J"/>
    <property type="match status" value="1"/>
</dbReference>
<dbReference type="SMART" id="SM00398">
    <property type="entry name" value="HMG"/>
    <property type="match status" value="1"/>
</dbReference>
<keyword evidence="7" id="KW-0010">Activator</keyword>
<dbReference type="EMBL" id="UFQT01001920">
    <property type="protein sequence ID" value="SSX32157.1"/>
    <property type="molecule type" value="Genomic_DNA"/>
</dbReference>
<organism evidence="16">
    <name type="scientific">Culicoides sonorensis</name>
    <name type="common">Biting midge</name>
    <dbReference type="NCBI Taxonomy" id="179676"/>
    <lineage>
        <taxon>Eukaryota</taxon>
        <taxon>Metazoa</taxon>
        <taxon>Ecdysozoa</taxon>
        <taxon>Arthropoda</taxon>
        <taxon>Hexapoda</taxon>
        <taxon>Insecta</taxon>
        <taxon>Pterygota</taxon>
        <taxon>Neoptera</taxon>
        <taxon>Endopterygota</taxon>
        <taxon>Diptera</taxon>
        <taxon>Nematocera</taxon>
        <taxon>Chironomoidea</taxon>
        <taxon>Ceratopogonidae</taxon>
        <taxon>Ceratopogoninae</taxon>
        <taxon>Culicoides</taxon>
        <taxon>Monoculicoides</taxon>
    </lineage>
</organism>
<proteinExistence type="inferred from homology"/>
<evidence type="ECO:0000256" key="13">
    <source>
        <dbReference type="PROSITE-ProRule" id="PRU00267"/>
    </source>
</evidence>
<dbReference type="InterPro" id="IPR036910">
    <property type="entry name" value="HMG_box_dom_sf"/>
</dbReference>
<dbReference type="PROSITE" id="PS50118">
    <property type="entry name" value="HMG_BOX_2"/>
    <property type="match status" value="1"/>
</dbReference>
<dbReference type="GO" id="GO:0060070">
    <property type="term" value="P:canonical Wnt signaling pathway"/>
    <property type="evidence" value="ECO:0007669"/>
    <property type="project" value="TreeGrafter"/>
</dbReference>
<feature type="region of interest" description="Disordered" evidence="14">
    <location>
        <begin position="385"/>
        <end position="466"/>
    </location>
</feature>
<dbReference type="PANTHER" id="PTHR10373">
    <property type="entry name" value="TRANSCRIPTION FACTOR 7 FAMILY MEMBER"/>
    <property type="match status" value="1"/>
</dbReference>
<feature type="compositionally biased region" description="Low complexity" evidence="14">
    <location>
        <begin position="751"/>
        <end position="767"/>
    </location>
</feature>
<dbReference type="GO" id="GO:0000978">
    <property type="term" value="F:RNA polymerase II cis-regulatory region sequence-specific DNA binding"/>
    <property type="evidence" value="ECO:0007669"/>
    <property type="project" value="TreeGrafter"/>
</dbReference>
<evidence type="ECO:0000256" key="12">
    <source>
        <dbReference type="ARBA" id="ARBA00080285"/>
    </source>
</evidence>
<evidence type="ECO:0000259" key="15">
    <source>
        <dbReference type="PROSITE" id="PS50118"/>
    </source>
</evidence>
<name>A0A336MV86_CULSO</name>
<evidence type="ECO:0000256" key="1">
    <source>
        <dbReference type="ARBA" id="ARBA00004123"/>
    </source>
</evidence>
<evidence type="ECO:0000256" key="6">
    <source>
        <dbReference type="ARBA" id="ARBA00023125"/>
    </source>
</evidence>
<evidence type="ECO:0000256" key="3">
    <source>
        <dbReference type="ARBA" id="ARBA00022687"/>
    </source>
</evidence>
<feature type="region of interest" description="Disordered" evidence="14">
    <location>
        <begin position="732"/>
        <end position="767"/>
    </location>
</feature>
<evidence type="ECO:0000256" key="9">
    <source>
        <dbReference type="ARBA" id="ARBA00023242"/>
    </source>
</evidence>
<feature type="domain" description="HMG box" evidence="15">
    <location>
        <begin position="243"/>
        <end position="302"/>
    </location>
</feature>
<dbReference type="GO" id="GO:0035277">
    <property type="term" value="P:spiracle morphogenesis, open tracheal system"/>
    <property type="evidence" value="ECO:0007669"/>
    <property type="project" value="UniProtKB-ARBA"/>
</dbReference>
<keyword evidence="4" id="KW-0217">Developmental protein</keyword>
<feature type="compositionally biased region" description="Polar residues" evidence="14">
    <location>
        <begin position="732"/>
        <end position="747"/>
    </location>
</feature>
<dbReference type="CDD" id="cd21996">
    <property type="entry name" value="HMG-box_TCF7-like"/>
    <property type="match status" value="1"/>
</dbReference>
<keyword evidence="6 13" id="KW-0238">DNA-binding</keyword>
<feature type="compositionally biased region" description="Polar residues" evidence="14">
    <location>
        <begin position="218"/>
        <end position="228"/>
    </location>
</feature>
<keyword evidence="8" id="KW-0804">Transcription</keyword>
<dbReference type="Gene3D" id="1.10.30.10">
    <property type="entry name" value="High mobility group box domain"/>
    <property type="match status" value="1"/>
</dbReference>
<dbReference type="GO" id="GO:0019900">
    <property type="term" value="F:kinase binding"/>
    <property type="evidence" value="ECO:0007669"/>
    <property type="project" value="UniProtKB-ARBA"/>
</dbReference>
<comment type="similarity">
    <text evidence="2">Belongs to the TCF/LEF family.</text>
</comment>
<feature type="region of interest" description="Disordered" evidence="14">
    <location>
        <begin position="297"/>
        <end position="328"/>
    </location>
</feature>
<evidence type="ECO:0000256" key="10">
    <source>
        <dbReference type="ARBA" id="ARBA00053480"/>
    </source>
</evidence>
<evidence type="ECO:0000256" key="2">
    <source>
        <dbReference type="ARBA" id="ARBA00006569"/>
    </source>
</evidence>
<dbReference type="SUPFAM" id="SSF47095">
    <property type="entry name" value="HMG-box"/>
    <property type="match status" value="1"/>
</dbReference>
<dbReference type="InterPro" id="IPR009071">
    <property type="entry name" value="HMG_box_dom"/>
</dbReference>
<dbReference type="AlphaFoldDB" id="A0A336MV86"/>
<feature type="compositionally biased region" description="Polar residues" evidence="14">
    <location>
        <begin position="564"/>
        <end position="575"/>
    </location>
</feature>
<dbReference type="VEuPathDB" id="VectorBase:CSON004571"/>
<keyword evidence="4" id="KW-0709">Segmentation polarity protein</keyword>
<dbReference type="GO" id="GO:0000785">
    <property type="term" value="C:chromatin"/>
    <property type="evidence" value="ECO:0007669"/>
    <property type="project" value="TreeGrafter"/>
</dbReference>
<feature type="region of interest" description="Disordered" evidence="14">
    <location>
        <begin position="605"/>
        <end position="682"/>
    </location>
</feature>
<evidence type="ECO:0000256" key="14">
    <source>
        <dbReference type="SAM" id="MobiDB-lite"/>
    </source>
</evidence>
<feature type="compositionally biased region" description="Low complexity" evidence="14">
    <location>
        <begin position="440"/>
        <end position="464"/>
    </location>
</feature>
<accession>A0A336MV86</accession>
<feature type="compositionally biased region" description="Low complexity" evidence="14">
    <location>
        <begin position="660"/>
        <end position="671"/>
    </location>
</feature>
<dbReference type="Pfam" id="PF00505">
    <property type="entry name" value="HMG_box"/>
    <property type="match status" value="1"/>
</dbReference>
<gene>
    <name evidence="16" type="primary">CSON004571</name>
</gene>
<comment type="subcellular location">
    <subcellularLocation>
        <location evidence="1">Nucleus</location>
    </subcellularLocation>
</comment>
<dbReference type="SMART" id="SM01366">
    <property type="entry name" value="c-clamp"/>
    <property type="match status" value="1"/>
</dbReference>
<dbReference type="InterPro" id="IPR024940">
    <property type="entry name" value="TCF/LEF"/>
</dbReference>
<dbReference type="GO" id="GO:0045892">
    <property type="term" value="P:negative regulation of DNA-templated transcription"/>
    <property type="evidence" value="ECO:0007669"/>
    <property type="project" value="UniProtKB-ARBA"/>
</dbReference>
<feature type="region of interest" description="Disordered" evidence="14">
    <location>
        <begin position="149"/>
        <end position="174"/>
    </location>
</feature>
<comment type="function">
    <text evidence="10">Segment polarity protein. Functions together with arm to transduce the Wingless (Wg) signal in embryos and in developing adult tissues. Acts as a transcriptional activator, but in the absence of arm, it binds to gro and acts as a transcriptional repressor of wg-responsive genes.</text>
</comment>
<sequence length="767" mass="82936">MGYLVSPYTYPNGAPAGLPVSMANKMGLSPFFQIGHNGDHLTTPPPAHCGIPPYQIDPKAIGLSRPAIYPFSSQYPYPILSPEMSGMAATWHTPSLYSPGSGFRSPYSSSLPINTTLSSDFYRFSPNNLLPSVHSHHVHSLNSHSSIIGSGVNSKDSTHHDSSNHRYGSSSSSLLSSNNVLGTLGGLTSPLFMNQSHANKFKTMKNLAMIARERSNSDQKNSSGAIQSDNKDSISNEKKKPHIKKPLNAFMLYMKEMRAKVVAECTLKESAAINQILGRKAKYYELARRERQLHMQMYPDWSSRANTQRGKKRKRKQESNDGGNNMKKCRARYGLDQQNQWCKPCSPGLPVLTATISGASGGSSASSASNASSVASQHLQIVGPSNLSQHSSQGERRNEDQNNEESIDMENHHSDDNLGSCGSVDDAKTPDDDSESLNQSLSSPGCLSGLSSLQSPSTSLASPLNLLTSPSTPIAFHEQQQQMQQHQAHEAAQNHMNNLKKAAALMMNGNGNGNNGGELSGSITIKTEESGIGISGNVNNNNSSNSVKRDNLNSLNNLIEDETSSNIRSNNVPENNKSKPPDMLSSLSSSSIFYDKLSLIKPPLISSSLSSTSSSTTSSSLSANLRDNPQHPQHPLNINQLTRRDYTSNGSPIMQRKVTSNSNNTGFSPFNSPFPPSPPSQYHQIHRQFLSDNYNTLQSHHTAHALHNLHLQSSLNAHAIFTAANNNVMSQRSGSGLTNVSNSNQRSVVGDNTTTTPSTDNSAISVT</sequence>
<feature type="compositionally biased region" description="Basic and acidic residues" evidence="14">
    <location>
        <begin position="229"/>
        <end position="238"/>
    </location>
</feature>
<dbReference type="GO" id="GO:0001228">
    <property type="term" value="F:DNA-binding transcription activator activity, RNA polymerase II-specific"/>
    <property type="evidence" value="ECO:0007669"/>
    <property type="project" value="UniProtKB-ARBA"/>
</dbReference>
<feature type="DNA-binding region" description="HMG box" evidence="13">
    <location>
        <begin position="243"/>
        <end position="302"/>
    </location>
</feature>
<feature type="region of interest" description="Disordered" evidence="14">
    <location>
        <begin position="213"/>
        <end position="242"/>
    </location>
</feature>
<dbReference type="GO" id="GO:1990907">
    <property type="term" value="C:beta-catenin-TCF complex"/>
    <property type="evidence" value="ECO:0007669"/>
    <property type="project" value="TreeGrafter"/>
</dbReference>
<keyword evidence="9 13" id="KW-0539">Nucleus</keyword>
<evidence type="ECO:0000256" key="8">
    <source>
        <dbReference type="ARBA" id="ARBA00023163"/>
    </source>
</evidence>
<dbReference type="GO" id="GO:0007500">
    <property type="term" value="P:mesodermal cell fate determination"/>
    <property type="evidence" value="ECO:0007669"/>
    <property type="project" value="UniProtKB-ARBA"/>
</dbReference>
<comment type="subunit">
    <text evidence="11">Binds to the beta-catenin homolog arm or to gro.</text>
</comment>
<reference evidence="16" key="1">
    <citation type="submission" date="2018-07" db="EMBL/GenBank/DDBJ databases">
        <authorList>
            <person name="Quirk P.G."/>
            <person name="Krulwich T.A."/>
        </authorList>
    </citation>
    <scope>NUCLEOTIDE SEQUENCE</scope>
</reference>
<dbReference type="GO" id="GO:0001222">
    <property type="term" value="F:transcription corepressor binding"/>
    <property type="evidence" value="ECO:0007669"/>
    <property type="project" value="UniProtKB-ARBA"/>
</dbReference>
<dbReference type="GO" id="GO:0007435">
    <property type="term" value="P:salivary gland morphogenesis"/>
    <property type="evidence" value="ECO:0007669"/>
    <property type="project" value="UniProtKB-ARBA"/>
</dbReference>
<keyword evidence="5" id="KW-0805">Transcription regulation</keyword>
<evidence type="ECO:0000256" key="7">
    <source>
        <dbReference type="ARBA" id="ARBA00023159"/>
    </source>
</evidence>